<name>A0ABM9P1P7_9FLAO</name>
<gene>
    <name evidence="1" type="ORF">T190607A01A_20820</name>
</gene>
<organism evidence="1 2">
    <name type="scientific">Tenacibaculum platacis</name>
    <dbReference type="NCBI Taxonomy" id="3137852"/>
    <lineage>
        <taxon>Bacteria</taxon>
        <taxon>Pseudomonadati</taxon>
        <taxon>Bacteroidota</taxon>
        <taxon>Flavobacteriia</taxon>
        <taxon>Flavobacteriales</taxon>
        <taxon>Flavobacteriaceae</taxon>
        <taxon>Tenacibaculum</taxon>
    </lineage>
</organism>
<accession>A0ABM9P1P7</accession>
<comment type="caution">
    <text evidence="1">The sequence shown here is derived from an EMBL/GenBank/DDBJ whole genome shotgun (WGS) entry which is preliminary data.</text>
</comment>
<keyword evidence="2" id="KW-1185">Reference proteome</keyword>
<protein>
    <submittedName>
        <fullName evidence="1">DUF2147 domain-containing protein</fullName>
    </submittedName>
</protein>
<dbReference type="Proteomes" id="UP001497416">
    <property type="component" value="Unassembled WGS sequence"/>
</dbReference>
<reference evidence="1 2" key="1">
    <citation type="submission" date="2024-05" db="EMBL/GenBank/DDBJ databases">
        <authorList>
            <person name="Duchaud E."/>
        </authorList>
    </citation>
    <scope>NUCLEOTIDE SEQUENCE [LARGE SCALE GENOMIC DNA]</scope>
    <source>
        <strain evidence="1">Ena-SAMPLE-TAB-13-05-2024-13:56:06:370-140302</strain>
    </source>
</reference>
<dbReference type="EMBL" id="CAXIXY010000004">
    <property type="protein sequence ID" value="CAL2087521.1"/>
    <property type="molecule type" value="Genomic_DNA"/>
</dbReference>
<proteinExistence type="predicted"/>
<sequence>MRLLLKFILAISLVSCAQKNDKIIGVWEVKNEYYQAVYEIVEYRGKFFGKIHYYNDGNLEYQGKNKKRDYFLTDVEKQGNIYNNGKMYLPDGSYYEVIFTLKDYNKLEALMTVEGKPYKEVWTKGKVIKNIFPK</sequence>
<evidence type="ECO:0000313" key="2">
    <source>
        <dbReference type="Proteomes" id="UP001497416"/>
    </source>
</evidence>
<evidence type="ECO:0000313" key="1">
    <source>
        <dbReference type="EMBL" id="CAL2087521.1"/>
    </source>
</evidence>
<dbReference type="RefSeq" id="WP_348712373.1">
    <property type="nucleotide sequence ID" value="NZ_CAXIXY010000004.1"/>
</dbReference>